<dbReference type="Gene3D" id="3.30.565.10">
    <property type="entry name" value="Histidine kinase-like ATPase, C-terminal domain"/>
    <property type="match status" value="1"/>
</dbReference>
<dbReference type="Gene3D" id="3.30.450.40">
    <property type="match status" value="1"/>
</dbReference>
<dbReference type="EC" id="2.7.13.3" evidence="3"/>
<dbReference type="InterPro" id="IPR013515">
    <property type="entry name" value="Phytochrome_cen-reg"/>
</dbReference>
<dbReference type="GO" id="GO:0030295">
    <property type="term" value="F:protein kinase activator activity"/>
    <property type="evidence" value="ECO:0007669"/>
    <property type="project" value="TreeGrafter"/>
</dbReference>
<dbReference type="SUPFAM" id="SSF55874">
    <property type="entry name" value="ATPase domain of HSP90 chaperone/DNA topoisomerase II/histidine kinase"/>
    <property type="match status" value="1"/>
</dbReference>
<dbReference type="InterPro" id="IPR013654">
    <property type="entry name" value="PAS_2"/>
</dbReference>
<dbReference type="InterPro" id="IPR003594">
    <property type="entry name" value="HATPase_dom"/>
</dbReference>
<dbReference type="GO" id="GO:0000156">
    <property type="term" value="F:phosphorelay response regulator activity"/>
    <property type="evidence" value="ECO:0007669"/>
    <property type="project" value="TreeGrafter"/>
</dbReference>
<dbReference type="InterPro" id="IPR043150">
    <property type="entry name" value="Phytochrome_PHY_sf"/>
</dbReference>
<evidence type="ECO:0000256" key="3">
    <source>
        <dbReference type="ARBA" id="ARBA00012438"/>
    </source>
</evidence>
<dbReference type="InterPro" id="IPR029016">
    <property type="entry name" value="GAF-like_dom_sf"/>
</dbReference>
<evidence type="ECO:0000256" key="6">
    <source>
        <dbReference type="ARBA" id="ARBA00022606"/>
    </source>
</evidence>
<dbReference type="Proteomes" id="UP000666240">
    <property type="component" value="Unassembled WGS sequence"/>
</dbReference>
<dbReference type="Gene3D" id="1.10.287.130">
    <property type="match status" value="1"/>
</dbReference>
<dbReference type="Pfam" id="PF02518">
    <property type="entry name" value="HATPase_c"/>
    <property type="match status" value="1"/>
</dbReference>
<dbReference type="GO" id="GO:0009881">
    <property type="term" value="F:photoreceptor activity"/>
    <property type="evidence" value="ECO:0007669"/>
    <property type="project" value="UniProtKB-KW"/>
</dbReference>
<name>A0A8J7UJ20_9HYPH</name>
<dbReference type="PRINTS" id="PR01033">
    <property type="entry name" value="PHYTOCHROME"/>
</dbReference>
<keyword evidence="7" id="KW-0808">Transferase</keyword>
<evidence type="ECO:0000256" key="7">
    <source>
        <dbReference type="ARBA" id="ARBA00022679"/>
    </source>
</evidence>
<evidence type="ECO:0000259" key="11">
    <source>
        <dbReference type="PROSITE" id="PS50046"/>
    </source>
</evidence>
<dbReference type="FunFam" id="3.30.565.10:FF:000006">
    <property type="entry name" value="Sensor histidine kinase WalK"/>
    <property type="match status" value="1"/>
</dbReference>
<evidence type="ECO:0000256" key="2">
    <source>
        <dbReference type="ARBA" id="ARBA00006402"/>
    </source>
</evidence>
<accession>A0A8J7UJ20</accession>
<dbReference type="Pfam" id="PF00512">
    <property type="entry name" value="HisKA"/>
    <property type="match status" value="1"/>
</dbReference>
<dbReference type="Gene3D" id="3.30.450.270">
    <property type="match status" value="1"/>
</dbReference>
<keyword evidence="5" id="KW-0597">Phosphoprotein</keyword>
<organism evidence="13 14">
    <name type="scientific">Tianweitania sediminis</name>
    <dbReference type="NCBI Taxonomy" id="1502156"/>
    <lineage>
        <taxon>Bacteria</taxon>
        <taxon>Pseudomonadati</taxon>
        <taxon>Pseudomonadota</taxon>
        <taxon>Alphaproteobacteria</taxon>
        <taxon>Hyphomicrobiales</taxon>
        <taxon>Phyllobacteriaceae</taxon>
        <taxon>Tianweitania</taxon>
    </lineage>
</organism>
<dbReference type="InterPro" id="IPR003018">
    <property type="entry name" value="GAF"/>
</dbReference>
<dbReference type="GO" id="GO:0007234">
    <property type="term" value="P:osmosensory signaling via phosphorelay pathway"/>
    <property type="evidence" value="ECO:0007669"/>
    <property type="project" value="TreeGrafter"/>
</dbReference>
<dbReference type="SMART" id="SM00065">
    <property type="entry name" value="GAF"/>
    <property type="match status" value="1"/>
</dbReference>
<sequence length="739" mass="81975">MSSAPQPSLDLCAQEPIRIPGGIQPHGALLFLDEVDFRVLQQSANAASILGGSLTEKGMPISEDERLTPLLGALRDARLQPSETLQKRVLLSDAWFQVTAHSTLQGLMLEFEPDSSLGGGELFYTRLRRFVDAAEEYDSILSLTEAAAREVRELTGFNRVMIYRFDADWTGTVIAEDGDGTLPSYLDLRFPATDIPAQARELYRLNRIRLIPSATYEPVPLIPAVSPKDGQPSDLSLAALRSVSPIHLEYMRNMGTGASMSISLIVEGRLWGLISCHNEAPLYVPPAGRNAAEFLGRIVSQQIASQERGRESVQRLGFKRLETELVAHLSRAPSFQQGLVERPRQWLGMTNADGAAVVTEGMVLTTGAVPDTSVIKQLADWLHAKELDGPFATDHLAAEWHGGATISAVASGILAVPISRIHPSFIIWFRPEVVRTVRWGGNPHKAVDDKSMRIHPRKSFETWKEQVKQRSEPWRLSEIHSAGDFRNAVVNFVLKRAEERAELTSELERSNKELESFSYSISHDLRAPFRHILGYAQLLGEEEGEQLKSISRHYLEGISNAALSAGQLVDDLLRFSQLGRASLNLSRIDMQKIAEEIRLSFEDGDQGRNFVWKIGTLPDGYGDAALVRQAFYNLADNAVKYTRDRDPAVIEISGEDAGEEMIYSVRDNGVGFDMAYSGKLFQVFQRLHHVEDYEGTGIGLALSKRIIDRHGGSITAEGQLDRGATFSFSLPKPRKVRVQ</sequence>
<dbReference type="GO" id="GO:0006355">
    <property type="term" value="P:regulation of DNA-templated transcription"/>
    <property type="evidence" value="ECO:0007669"/>
    <property type="project" value="InterPro"/>
</dbReference>
<evidence type="ECO:0000313" key="14">
    <source>
        <dbReference type="Proteomes" id="UP000666240"/>
    </source>
</evidence>
<dbReference type="InterPro" id="IPR003661">
    <property type="entry name" value="HisK_dim/P_dom"/>
</dbReference>
<evidence type="ECO:0000256" key="4">
    <source>
        <dbReference type="ARBA" id="ARBA00022543"/>
    </source>
</evidence>
<dbReference type="InterPro" id="IPR001294">
    <property type="entry name" value="Phytochrome"/>
</dbReference>
<evidence type="ECO:0000256" key="5">
    <source>
        <dbReference type="ARBA" id="ARBA00022553"/>
    </source>
</evidence>
<gene>
    <name evidence="13" type="ORF">J5Y06_19490</name>
</gene>
<evidence type="ECO:0000256" key="10">
    <source>
        <dbReference type="ARBA" id="ARBA00023170"/>
    </source>
</evidence>
<dbReference type="GO" id="GO:0000155">
    <property type="term" value="F:phosphorelay sensor kinase activity"/>
    <property type="evidence" value="ECO:0007669"/>
    <property type="project" value="InterPro"/>
</dbReference>
<dbReference type="AlphaFoldDB" id="A0A8J7UJ20"/>
<keyword evidence="4" id="KW-0600">Photoreceptor protein</keyword>
<feature type="domain" description="Histidine kinase" evidence="12">
    <location>
        <begin position="520"/>
        <end position="734"/>
    </location>
</feature>
<dbReference type="InterPro" id="IPR035965">
    <property type="entry name" value="PAS-like_dom_sf"/>
</dbReference>
<keyword evidence="10" id="KW-0675">Receptor</keyword>
<dbReference type="SUPFAM" id="SSF55785">
    <property type="entry name" value="PYP-like sensor domain (PAS domain)"/>
    <property type="match status" value="1"/>
</dbReference>
<dbReference type="PANTHER" id="PTHR42878">
    <property type="entry name" value="TWO-COMPONENT HISTIDINE KINASE"/>
    <property type="match status" value="1"/>
</dbReference>
<dbReference type="CDD" id="cd00082">
    <property type="entry name" value="HisKA"/>
    <property type="match status" value="1"/>
</dbReference>
<protein>
    <recommendedName>
        <fullName evidence="3">histidine kinase</fullName>
        <ecNumber evidence="3">2.7.13.3</ecNumber>
    </recommendedName>
</protein>
<reference evidence="13" key="1">
    <citation type="submission" date="2021-03" db="EMBL/GenBank/DDBJ databases">
        <title>Genome sequencing and assembly of Tianweitania sediminis.</title>
        <authorList>
            <person name="Chhetri G."/>
        </authorList>
    </citation>
    <scope>NUCLEOTIDE SEQUENCE</scope>
    <source>
        <strain evidence="13">Z8</strain>
    </source>
</reference>
<dbReference type="SUPFAM" id="SSF47384">
    <property type="entry name" value="Homodimeric domain of signal transducing histidine kinase"/>
    <property type="match status" value="1"/>
</dbReference>
<dbReference type="InterPro" id="IPR036097">
    <property type="entry name" value="HisK_dim/P_sf"/>
</dbReference>
<dbReference type="PROSITE" id="PS50109">
    <property type="entry name" value="HIS_KIN"/>
    <property type="match status" value="1"/>
</dbReference>
<dbReference type="SMART" id="SM00387">
    <property type="entry name" value="HATPase_c"/>
    <property type="match status" value="1"/>
</dbReference>
<keyword evidence="6" id="KW-0716">Sensory transduction</keyword>
<dbReference type="GO" id="GO:0009584">
    <property type="term" value="P:detection of visible light"/>
    <property type="evidence" value="ECO:0007669"/>
    <property type="project" value="InterPro"/>
</dbReference>
<evidence type="ECO:0000259" key="12">
    <source>
        <dbReference type="PROSITE" id="PS50109"/>
    </source>
</evidence>
<dbReference type="InterPro" id="IPR050351">
    <property type="entry name" value="BphY/WalK/GraS-like"/>
</dbReference>
<proteinExistence type="inferred from homology"/>
<dbReference type="PANTHER" id="PTHR42878:SF15">
    <property type="entry name" value="BACTERIOPHYTOCHROME"/>
    <property type="match status" value="1"/>
</dbReference>
<evidence type="ECO:0000256" key="9">
    <source>
        <dbReference type="ARBA" id="ARBA00022991"/>
    </source>
</evidence>
<feature type="domain" description="Phytochrome chromophore attachment site" evidence="11">
    <location>
        <begin position="139"/>
        <end position="301"/>
    </location>
</feature>
<dbReference type="Pfam" id="PF01590">
    <property type="entry name" value="GAF"/>
    <property type="match status" value="1"/>
</dbReference>
<dbReference type="Gene3D" id="3.30.450.20">
    <property type="entry name" value="PAS domain"/>
    <property type="match status" value="1"/>
</dbReference>
<comment type="catalytic activity">
    <reaction evidence="1">
        <text>ATP + protein L-histidine = ADP + protein N-phospho-L-histidine.</text>
        <dbReference type="EC" id="2.7.13.3"/>
    </reaction>
</comment>
<evidence type="ECO:0000256" key="8">
    <source>
        <dbReference type="ARBA" id="ARBA00022777"/>
    </source>
</evidence>
<dbReference type="Pfam" id="PF00360">
    <property type="entry name" value="PHY"/>
    <property type="match status" value="1"/>
</dbReference>
<dbReference type="SMART" id="SM00388">
    <property type="entry name" value="HisKA"/>
    <property type="match status" value="1"/>
</dbReference>
<dbReference type="SUPFAM" id="SSF55781">
    <property type="entry name" value="GAF domain-like"/>
    <property type="match status" value="2"/>
</dbReference>
<dbReference type="PROSITE" id="PS50046">
    <property type="entry name" value="PHYTOCHROME_2"/>
    <property type="match status" value="1"/>
</dbReference>
<dbReference type="EMBL" id="JAGIYY010000009">
    <property type="protein sequence ID" value="MBP0440839.1"/>
    <property type="molecule type" value="Genomic_DNA"/>
</dbReference>
<keyword evidence="14" id="KW-1185">Reference proteome</keyword>
<dbReference type="InterPro" id="IPR005467">
    <property type="entry name" value="His_kinase_dom"/>
</dbReference>
<evidence type="ECO:0000256" key="1">
    <source>
        <dbReference type="ARBA" id="ARBA00000085"/>
    </source>
</evidence>
<keyword evidence="8" id="KW-0418">Kinase</keyword>
<dbReference type="InterPro" id="IPR036890">
    <property type="entry name" value="HATPase_C_sf"/>
</dbReference>
<comment type="similarity">
    <text evidence="2">In the N-terminal section; belongs to the phytochrome family.</text>
</comment>
<keyword evidence="9" id="KW-0157">Chromophore</keyword>
<comment type="caution">
    <text evidence="13">The sequence shown here is derived from an EMBL/GenBank/DDBJ whole genome shotgun (WGS) entry which is preliminary data.</text>
</comment>
<dbReference type="RefSeq" id="WP_209336864.1">
    <property type="nucleotide sequence ID" value="NZ_JAGIYY010000009.1"/>
</dbReference>
<evidence type="ECO:0000313" key="13">
    <source>
        <dbReference type="EMBL" id="MBP0440839.1"/>
    </source>
</evidence>
<dbReference type="Pfam" id="PF08446">
    <property type="entry name" value="PAS_2"/>
    <property type="match status" value="1"/>
</dbReference>
<dbReference type="InterPro" id="IPR016132">
    <property type="entry name" value="Phyto_chromo_attachment"/>
</dbReference>